<dbReference type="PRINTS" id="PR01840">
    <property type="entry name" value="TATCFAMILY"/>
</dbReference>
<accession>A0A455T1P4</accession>
<feature type="transmembrane region" description="Helical" evidence="5">
    <location>
        <begin position="187"/>
        <end position="215"/>
    </location>
</feature>
<dbReference type="PANTHER" id="PTHR30371">
    <property type="entry name" value="SEC-INDEPENDENT PROTEIN TRANSLOCASE PROTEIN TATC"/>
    <property type="match status" value="1"/>
</dbReference>
<dbReference type="GO" id="GO:0065002">
    <property type="term" value="P:intracellular protein transmembrane transport"/>
    <property type="evidence" value="ECO:0007669"/>
    <property type="project" value="TreeGrafter"/>
</dbReference>
<evidence type="ECO:0000256" key="4">
    <source>
        <dbReference type="ARBA" id="ARBA00023136"/>
    </source>
</evidence>
<dbReference type="AlphaFoldDB" id="A0A455T1P4"/>
<keyword evidence="3 5" id="KW-1133">Transmembrane helix</keyword>
<evidence type="ECO:0000256" key="5">
    <source>
        <dbReference type="HAMAP-Rule" id="MF_00902"/>
    </source>
</evidence>
<sequence>MATGNLQRPDLMPDLDETFRLEEEEEDGASMTLVEHLEELRWRIFKSLIAVVVGAVVAFIFREPILRFLTLPLPRLSDSLRLGPHGELAGKGLITIGLAEGFTVFLKVSIAVGILLAMPVILYQAWAFIAPGLYRHEKRAALPFLIMGSILFVAGIALGFVVLQYPVQWLIAFSAGDFVELVSADSYFTFVAFFLLAFGIVFEIPLVLTFLAKLGVVNVETLKRRRAAAHVGLWIASTFLTPGADFYSPIILGVTMSCLYELTILLIRFMVRPSQAGT</sequence>
<comment type="function">
    <text evidence="5">Part of the twin-arginine translocation (Tat) system that transports large folded proteins containing a characteristic twin-arginine motif in their signal peptide across membranes.</text>
</comment>
<dbReference type="GO" id="GO:0009977">
    <property type="term" value="F:proton motive force dependent protein transmembrane transporter activity"/>
    <property type="evidence" value="ECO:0007669"/>
    <property type="project" value="TreeGrafter"/>
</dbReference>
<name>A0A455T1P4_9CHLR</name>
<keyword evidence="5" id="KW-0653">Protein transport</keyword>
<comment type="similarity">
    <text evidence="5">Belongs to the TatC family.</text>
</comment>
<keyword evidence="5" id="KW-1003">Cell membrane</keyword>
<comment type="subcellular location">
    <subcellularLocation>
        <location evidence="5">Cell membrane</location>
        <topology evidence="5">Multi-pass membrane protein</topology>
    </subcellularLocation>
    <subcellularLocation>
        <location evidence="1">Membrane</location>
        <topology evidence="1">Multi-pass membrane protein</topology>
    </subcellularLocation>
</comment>
<feature type="transmembrane region" description="Helical" evidence="5">
    <location>
        <begin position="250"/>
        <end position="271"/>
    </location>
</feature>
<dbReference type="EMBL" id="AP019377">
    <property type="protein sequence ID" value="BBH93726.1"/>
    <property type="molecule type" value="Genomic_DNA"/>
</dbReference>
<gene>
    <name evidence="5 6" type="primary">tatC</name>
    <name evidence="6" type="ORF">KTA_19250</name>
</gene>
<feature type="transmembrane region" description="Helical" evidence="5">
    <location>
        <begin position="44"/>
        <end position="61"/>
    </location>
</feature>
<keyword evidence="2 5" id="KW-0812">Transmembrane</keyword>
<proteinExistence type="inferred from homology"/>
<dbReference type="Pfam" id="PF00902">
    <property type="entry name" value="TatC"/>
    <property type="match status" value="1"/>
</dbReference>
<evidence type="ECO:0000256" key="1">
    <source>
        <dbReference type="ARBA" id="ARBA00004141"/>
    </source>
</evidence>
<evidence type="ECO:0000256" key="2">
    <source>
        <dbReference type="ARBA" id="ARBA00022692"/>
    </source>
</evidence>
<organism evidence="6">
    <name type="scientific">Thermogemmatispora argillosa</name>
    <dbReference type="NCBI Taxonomy" id="2045280"/>
    <lineage>
        <taxon>Bacteria</taxon>
        <taxon>Bacillati</taxon>
        <taxon>Chloroflexota</taxon>
        <taxon>Ktedonobacteria</taxon>
        <taxon>Thermogemmatisporales</taxon>
        <taxon>Thermogemmatisporaceae</taxon>
        <taxon>Thermogemmatispora</taxon>
    </lineage>
</organism>
<keyword evidence="5" id="KW-0811">Translocation</keyword>
<dbReference type="GO" id="GO:0033281">
    <property type="term" value="C:TAT protein transport complex"/>
    <property type="evidence" value="ECO:0007669"/>
    <property type="project" value="UniProtKB-UniRule"/>
</dbReference>
<evidence type="ECO:0000256" key="3">
    <source>
        <dbReference type="ARBA" id="ARBA00022989"/>
    </source>
</evidence>
<dbReference type="GO" id="GO:0043953">
    <property type="term" value="P:protein transport by the Tat complex"/>
    <property type="evidence" value="ECO:0007669"/>
    <property type="project" value="UniProtKB-UniRule"/>
</dbReference>
<feature type="transmembrane region" description="Helical" evidence="5">
    <location>
        <begin position="227"/>
        <end position="244"/>
    </location>
</feature>
<keyword evidence="4 5" id="KW-0472">Membrane</keyword>
<feature type="transmembrane region" description="Helical" evidence="5">
    <location>
        <begin position="141"/>
        <end position="167"/>
    </location>
</feature>
<keyword evidence="5" id="KW-0813">Transport</keyword>
<dbReference type="HAMAP" id="MF_00902">
    <property type="entry name" value="TatC"/>
    <property type="match status" value="1"/>
</dbReference>
<comment type="subunit">
    <text evidence="5">Forms a complex with TatA.</text>
</comment>
<dbReference type="PANTHER" id="PTHR30371:SF0">
    <property type="entry name" value="SEC-INDEPENDENT PROTEIN TRANSLOCASE PROTEIN TATC, CHLOROPLASTIC-RELATED"/>
    <property type="match status" value="1"/>
</dbReference>
<protein>
    <recommendedName>
        <fullName evidence="5">Sec-independent protein translocase protein TatC</fullName>
    </recommendedName>
</protein>
<feature type="transmembrane region" description="Helical" evidence="5">
    <location>
        <begin position="108"/>
        <end position="129"/>
    </location>
</feature>
<dbReference type="InterPro" id="IPR002033">
    <property type="entry name" value="TatC"/>
</dbReference>
<dbReference type="NCBIfam" id="TIGR00945">
    <property type="entry name" value="tatC"/>
    <property type="match status" value="1"/>
</dbReference>
<reference evidence="6" key="1">
    <citation type="submission" date="2018-12" db="EMBL/GenBank/DDBJ databases">
        <title>Novel natural products biosynthetic potential of the class Ktedonobacteria.</title>
        <authorList>
            <person name="Zheng Y."/>
            <person name="Saitou A."/>
            <person name="Wang C.M."/>
            <person name="Toyoda A."/>
            <person name="Minakuchi Y."/>
            <person name="Sekiguchi Y."/>
            <person name="Ueda K."/>
            <person name="Takano H."/>
            <person name="Sakai Y."/>
            <person name="Yokota A."/>
            <person name="Yabe S."/>
        </authorList>
    </citation>
    <scope>NUCLEOTIDE SEQUENCE</scope>
    <source>
        <strain evidence="6">A3-2</strain>
    </source>
</reference>
<evidence type="ECO:0000313" key="6">
    <source>
        <dbReference type="EMBL" id="BBH93726.1"/>
    </source>
</evidence>